<reference evidence="1 2" key="1">
    <citation type="journal article" date="2010" name="Int. J. Syst. Evol. Microbiol.">
        <title>Vagococcus penaei sp. nov., isolated from spoilage microbiota of cooked shrimp (Penaeus vannamei).</title>
        <authorList>
            <person name="Jaffres E."/>
            <person name="Prevost H."/>
            <person name="Rossero A."/>
            <person name="Joffraud J.J."/>
            <person name="Dousset X."/>
        </authorList>
    </citation>
    <scope>NUCLEOTIDE SEQUENCE [LARGE SCALE GENOMIC DNA]</scope>
    <source>
        <strain evidence="1 2">CD276</strain>
    </source>
</reference>
<dbReference type="OrthoDB" id="2356646at2"/>
<dbReference type="KEGG" id="vpi:BW732_06630"/>
<dbReference type="AlphaFoldDB" id="A0A1Q2D680"/>
<evidence type="ECO:0000313" key="1">
    <source>
        <dbReference type="EMBL" id="AQP53926.1"/>
    </source>
</evidence>
<dbReference type="RefSeq" id="WP_077276002.1">
    <property type="nucleotide sequence ID" value="NZ_CP019609.1"/>
</dbReference>
<keyword evidence="2" id="KW-1185">Reference proteome</keyword>
<dbReference type="Proteomes" id="UP000188246">
    <property type="component" value="Chromosome"/>
</dbReference>
<accession>A0A1Q2D680</accession>
<protein>
    <submittedName>
        <fullName evidence="1">Uncharacterized protein</fullName>
    </submittedName>
</protein>
<proteinExistence type="predicted"/>
<dbReference type="PROSITE" id="PS51257">
    <property type="entry name" value="PROKAR_LIPOPROTEIN"/>
    <property type="match status" value="1"/>
</dbReference>
<organism evidence="1 2">
    <name type="scientific">Vagococcus penaei</name>
    <dbReference type="NCBI Taxonomy" id="633807"/>
    <lineage>
        <taxon>Bacteria</taxon>
        <taxon>Bacillati</taxon>
        <taxon>Bacillota</taxon>
        <taxon>Bacilli</taxon>
        <taxon>Lactobacillales</taxon>
        <taxon>Enterococcaceae</taxon>
        <taxon>Vagococcus</taxon>
    </lineage>
</organism>
<gene>
    <name evidence="1" type="ORF">BW732_06630</name>
</gene>
<dbReference type="EMBL" id="CP019609">
    <property type="protein sequence ID" value="AQP53926.1"/>
    <property type="molecule type" value="Genomic_DNA"/>
</dbReference>
<evidence type="ECO:0000313" key="2">
    <source>
        <dbReference type="Proteomes" id="UP000188246"/>
    </source>
</evidence>
<dbReference type="STRING" id="633807.BW732_06630"/>
<sequence>MKKWFILSSLLCLVAVTTSCSNQKGTTDSSSSQSVNTLETSVVNTSEQEASKENVVLEGTLAHDAKMDEKNITSVLVKKIQGIKDPDDIQKSMEKDGLILNIPEDRLIAADLTADDLKNGTRIEFTITSNAAMTFSLPPQLMGDSLVSLKVLK</sequence>
<name>A0A1Q2D680_9ENTE</name>